<reference evidence="1" key="1">
    <citation type="submission" date="2020-10" db="EMBL/GenBank/DDBJ databases">
        <title>The Whole-Genome Sequence of Metschnikowia persimmonesis, a Novel Endophytic Yeast Species Isolated from Medicinal Plant Diospyros kaki Thumb.</title>
        <authorList>
            <person name="Rahmat E."/>
            <person name="Kang Y."/>
        </authorList>
    </citation>
    <scope>NUCLEOTIDE SEQUENCE</scope>
    <source>
        <strain evidence="1">KIOM G15050</strain>
    </source>
</reference>
<dbReference type="AlphaFoldDB" id="A0A8H7GSM6"/>
<organism evidence="1 2">
    <name type="scientific">Metschnikowia pulcherrima</name>
    <dbReference type="NCBI Taxonomy" id="27326"/>
    <lineage>
        <taxon>Eukaryota</taxon>
        <taxon>Fungi</taxon>
        <taxon>Dikarya</taxon>
        <taxon>Ascomycota</taxon>
        <taxon>Saccharomycotina</taxon>
        <taxon>Pichiomycetes</taxon>
        <taxon>Metschnikowiaceae</taxon>
        <taxon>Metschnikowia</taxon>
    </lineage>
</organism>
<gene>
    <name evidence="1" type="ORF">HF325_004338</name>
</gene>
<evidence type="ECO:0000313" key="2">
    <source>
        <dbReference type="Proteomes" id="UP000649328"/>
    </source>
</evidence>
<keyword evidence="2" id="KW-1185">Reference proteome</keyword>
<sequence>MNWDTNLNDLLHQGENLLSIGVEIPSALRMRFDRCKALKPIVYSIEEHLSLLEEMAESSDDRECVAKFGFLVENVEAQVFQNLEEVLKLTWSMIVLEMSLHQSEDPLANAFQVEKSSLTQISVFQESVHQLHHLRNAFHNVYDVLYNRRIPALLSCEYSLGEISAGILEIQSDVNTILTADFWNLDMLVETVNRDISQ</sequence>
<name>A0A8H7GSM6_9ASCO</name>
<accession>A0A8H7GSM6</accession>
<evidence type="ECO:0000313" key="1">
    <source>
        <dbReference type="EMBL" id="KAF8001837.1"/>
    </source>
</evidence>
<protein>
    <submittedName>
        <fullName evidence="1">Uncharacterized protein</fullName>
    </submittedName>
</protein>
<comment type="caution">
    <text evidence="1">The sequence shown here is derived from an EMBL/GenBank/DDBJ whole genome shotgun (WGS) entry which is preliminary data.</text>
</comment>
<proteinExistence type="predicted"/>
<dbReference type="Proteomes" id="UP000649328">
    <property type="component" value="Unassembled WGS sequence"/>
</dbReference>
<dbReference type="EMBL" id="JACBPP010000005">
    <property type="protein sequence ID" value="KAF8001837.1"/>
    <property type="molecule type" value="Genomic_DNA"/>
</dbReference>